<dbReference type="EMBL" id="CAXAMN010021307">
    <property type="protein sequence ID" value="CAK9057786.1"/>
    <property type="molecule type" value="Genomic_DNA"/>
</dbReference>
<proteinExistence type="predicted"/>
<keyword evidence="2" id="KW-1185">Reference proteome</keyword>
<evidence type="ECO:0000313" key="2">
    <source>
        <dbReference type="Proteomes" id="UP001642484"/>
    </source>
</evidence>
<organism evidence="1 2">
    <name type="scientific">Durusdinium trenchii</name>
    <dbReference type="NCBI Taxonomy" id="1381693"/>
    <lineage>
        <taxon>Eukaryota</taxon>
        <taxon>Sar</taxon>
        <taxon>Alveolata</taxon>
        <taxon>Dinophyceae</taxon>
        <taxon>Suessiales</taxon>
        <taxon>Symbiodiniaceae</taxon>
        <taxon>Durusdinium</taxon>
    </lineage>
</organism>
<reference evidence="1 2" key="1">
    <citation type="submission" date="2024-02" db="EMBL/GenBank/DDBJ databases">
        <authorList>
            <person name="Chen Y."/>
            <person name="Shah S."/>
            <person name="Dougan E. K."/>
            <person name="Thang M."/>
            <person name="Chan C."/>
        </authorList>
    </citation>
    <scope>NUCLEOTIDE SEQUENCE [LARGE SCALE GENOMIC DNA]</scope>
</reference>
<accession>A0ABP0N2H1</accession>
<name>A0ABP0N2H1_9DINO</name>
<protein>
    <submittedName>
        <fullName evidence="1">Uncharacterized protein</fullName>
    </submittedName>
</protein>
<comment type="caution">
    <text evidence="1">The sequence shown here is derived from an EMBL/GenBank/DDBJ whole genome shotgun (WGS) entry which is preliminary data.</text>
</comment>
<sequence>ARKYDYLLDAVWLRDADFIESENPIFQSVLDQEAYELVQVVWRLIKAAIREHGSRGDKVLPFLLKFRDIVERLGHHLMIERMVAISEVCVGLASKQGGDVGEAVPEWDWRVRKLDIRGAINVYFSLLMAERYVVNVGEVDTKKSNVCPKCFGQEEKPCMCKNAGGAAGGPVLIPGAVADVGDVCAAKISAAATLVWAAVVVNYQPVTWQQLTQRMRGAENKALLLQALEMLCLQGAVQEVEREIKTERVTGVNEAVKRRRLHGSQEPKSKMKVELQMSTDMASPVGLVTRGGQEAFPKFKLQCLAAWPVNPVLDAVKAEHKRRDLRREKSVRSAV</sequence>
<feature type="non-terminal residue" evidence="1">
    <location>
        <position position="1"/>
    </location>
</feature>
<evidence type="ECO:0000313" key="1">
    <source>
        <dbReference type="EMBL" id="CAK9057786.1"/>
    </source>
</evidence>
<gene>
    <name evidence="1" type="ORF">CCMP2556_LOCUS28491</name>
</gene>
<dbReference type="Proteomes" id="UP001642484">
    <property type="component" value="Unassembled WGS sequence"/>
</dbReference>